<evidence type="ECO:0000256" key="6">
    <source>
        <dbReference type="ARBA" id="ARBA00023125"/>
    </source>
</evidence>
<reference evidence="7 8" key="1">
    <citation type="submission" date="2017-04" db="EMBL/GenBank/DDBJ databases">
        <title>Complete Genome Sequence of Lytic Bacteriophage PM2 Infecting Proteus mirabilis Isolates.</title>
        <authorList>
            <person name="Kim D."/>
            <person name="Kim Y.J."/>
            <person name="Han B.K."/>
            <person name="Kim H."/>
        </authorList>
    </citation>
    <scope>NUCLEOTIDE SEQUENCE [LARGE SCALE GENOMIC DNA]</scope>
</reference>
<sequence length="163" mass="18996">MNFNKVRFNKQHVSGFSDLVVTLTRNPGSWNIDIIINSQTDENMFKPGFYFFVDKNTGEGLNVYTVGRQRINEKFRTNYGLYTIINKIQAAKFKPAAKLKRHLSAKTEIEVYYVSMENAKYLTNKVGKHGTLFGKLAKTETDIYNNMYEVKSRIKDNYSFKYN</sequence>
<dbReference type="InterPro" id="IPR009514">
    <property type="entry name" value="Phage_Ndd"/>
</dbReference>
<protein>
    <recommendedName>
        <fullName evidence="2">Nucleoid disruption protein</fullName>
    </recommendedName>
</protein>
<dbReference type="EMBL" id="MF001355">
    <property type="protein sequence ID" value="ASZ76520.1"/>
    <property type="molecule type" value="Genomic_DNA"/>
</dbReference>
<evidence type="ECO:0000256" key="3">
    <source>
        <dbReference type="ARBA" id="ARBA00022504"/>
    </source>
</evidence>
<evidence type="ECO:0000256" key="5">
    <source>
        <dbReference type="ARBA" id="ARBA00023019"/>
    </source>
</evidence>
<dbReference type="KEGG" id="vg:65109673"/>
<keyword evidence="6" id="KW-0238">DNA-binding</keyword>
<dbReference type="GO" id="GO:0098673">
    <property type="term" value="P:symbiont-mediated suppression of host DNA replication"/>
    <property type="evidence" value="ECO:0007669"/>
    <property type="project" value="UniProtKB-KW"/>
</dbReference>
<evidence type="ECO:0000256" key="1">
    <source>
        <dbReference type="ARBA" id="ARBA00003241"/>
    </source>
</evidence>
<comment type="function">
    <text evidence="1">Disorganizes the host nucleoid and inhibits replication, but without host DNA cleavage or degradation. Only the architecture of the nucleoid is affected. May act on the host chromosomal sequences that determine the structure of the nucleoid. Binds to dsDNA but not to ssDNA.</text>
</comment>
<dbReference type="GO" id="GO:0003677">
    <property type="term" value="F:DNA binding"/>
    <property type="evidence" value="ECO:0007669"/>
    <property type="project" value="UniProtKB-KW"/>
</dbReference>
<keyword evidence="5" id="KW-1248">Inhibition of host DNA replication by virus</keyword>
<keyword evidence="3" id="KW-1121">Modulation of host cell cycle by virus</keyword>
<proteinExistence type="predicted"/>
<evidence type="ECO:0000313" key="7">
    <source>
        <dbReference type="EMBL" id="ASZ76520.1"/>
    </source>
</evidence>
<evidence type="ECO:0000313" key="8">
    <source>
        <dbReference type="Proteomes" id="UP000257595"/>
    </source>
</evidence>
<dbReference type="Proteomes" id="UP000257595">
    <property type="component" value="Segment"/>
</dbReference>
<evidence type="ECO:0000256" key="2">
    <source>
        <dbReference type="ARBA" id="ARBA00015643"/>
    </source>
</evidence>
<dbReference type="GeneID" id="65109673"/>
<evidence type="ECO:0000256" key="4">
    <source>
        <dbReference type="ARBA" id="ARBA00022581"/>
    </source>
</evidence>
<organism evidence="7 8">
    <name type="scientific">Proteus phage PM2</name>
    <dbReference type="NCBI Taxonomy" id="2025809"/>
    <lineage>
        <taxon>Viruses</taxon>
        <taxon>Duplodnaviria</taxon>
        <taxon>Heunggongvirae</taxon>
        <taxon>Uroviricota</taxon>
        <taxon>Caudoviricetes</taxon>
        <taxon>Pantevenvirales</taxon>
        <taxon>Straboviridae</taxon>
        <taxon>Bragavirus</taxon>
        <taxon>Bragavirus pm2</taxon>
    </lineage>
</organism>
<keyword evidence="8" id="KW-1185">Reference proteome</keyword>
<dbReference type="GO" id="GO:0044071">
    <property type="term" value="P:symbiont-mediated perturbation of host cell cycle progression"/>
    <property type="evidence" value="ECO:0007669"/>
    <property type="project" value="UniProtKB-KW"/>
</dbReference>
<name>A0A249XX15_9CAUD</name>
<keyword evidence="4" id="KW-0945">Host-virus interaction</keyword>
<dbReference type="Pfam" id="PF06591">
    <property type="entry name" value="Phage_T4_Ndd"/>
    <property type="match status" value="1"/>
</dbReference>
<accession>A0A249XX15</accession>
<dbReference type="RefSeq" id="YP_010092128.1">
    <property type="nucleotide sequence ID" value="NC_055727.1"/>
</dbReference>